<dbReference type="EMBL" id="JBBUTG010000002">
    <property type="protein sequence ID" value="MEK8029962.1"/>
    <property type="molecule type" value="Genomic_DNA"/>
</dbReference>
<keyword evidence="4" id="KW-1185">Reference proteome</keyword>
<feature type="transmembrane region" description="Helical" evidence="2">
    <location>
        <begin position="136"/>
        <end position="157"/>
    </location>
</feature>
<dbReference type="PANTHER" id="PTHR30531:SF12">
    <property type="entry name" value="FLAGELLAR BIOSYNTHETIC PROTEIN FLHB"/>
    <property type="match status" value="1"/>
</dbReference>
<dbReference type="InterPro" id="IPR006135">
    <property type="entry name" value="T3SS_substrate_exporter"/>
</dbReference>
<dbReference type="InterPro" id="IPR029025">
    <property type="entry name" value="T3SS_substrate_exporter_C"/>
</dbReference>
<proteinExistence type="inferred from homology"/>
<evidence type="ECO:0000313" key="3">
    <source>
        <dbReference type="EMBL" id="MEK8029962.1"/>
    </source>
</evidence>
<dbReference type="PANTHER" id="PTHR30531">
    <property type="entry name" value="FLAGELLAR BIOSYNTHETIC PROTEIN FLHB"/>
    <property type="match status" value="1"/>
</dbReference>
<dbReference type="SUPFAM" id="SSF160544">
    <property type="entry name" value="EscU C-terminal domain-like"/>
    <property type="match status" value="1"/>
</dbReference>
<keyword evidence="2" id="KW-0472">Membrane</keyword>
<keyword evidence="2" id="KW-0812">Transmembrane</keyword>
<name>A0ABU9BJ17_9BURK</name>
<gene>
    <name evidence="3" type="ORF">AACH06_03930</name>
</gene>
<sequence length="361" mass="39010">MSEKTHDPTPTRLREARQKGQVPLSRELIKCAIVLPLIEAAFAMEESWRHHLETLFTLSLTWPAGQFQLAALKTAQSAGMALASVLAVLAAAVLVGAVAGSWGQIGVLIAPETLVPNLDKLNPVTAAKNLFSKRKLLEVLTALVKVIAIGLLAASVVKSELPTIVSLASAQPMELYRAGISLLHGLLRLLMGALLVAALIDVFIQRKAHIKSLRMSLEEIIREHKQNEGDPMVKGMRRQIAMALAMSDPVQATGDADAVVVNPTHFAVALQFNPDTMNLPHLLAKGVDGTAQRMIARAHERGIPVIRHVWLARTLYATTKEGKPIPRSAMDPTALIYAVAQNLKHTGGYVELDNAETPPRA</sequence>
<keyword evidence="2" id="KW-1133">Transmembrane helix</keyword>
<reference evidence="3 4" key="1">
    <citation type="submission" date="2024-04" db="EMBL/GenBank/DDBJ databases">
        <title>Novel species of the genus Ideonella isolated from streams.</title>
        <authorList>
            <person name="Lu H."/>
        </authorList>
    </citation>
    <scope>NUCLEOTIDE SEQUENCE [LARGE SCALE GENOMIC DNA]</scope>
    <source>
        <strain evidence="3 4">DXS29W</strain>
    </source>
</reference>
<evidence type="ECO:0000256" key="2">
    <source>
        <dbReference type="SAM" id="Phobius"/>
    </source>
</evidence>
<dbReference type="Pfam" id="PF01312">
    <property type="entry name" value="Bac_export_2"/>
    <property type="match status" value="1"/>
</dbReference>
<dbReference type="Gene3D" id="3.40.1690.10">
    <property type="entry name" value="secretion proteins EscU"/>
    <property type="match status" value="1"/>
</dbReference>
<comment type="similarity">
    <text evidence="1">Belongs to the type III secretion exporter family.</text>
</comment>
<feature type="transmembrane region" description="Helical" evidence="2">
    <location>
        <begin position="78"/>
        <end position="99"/>
    </location>
</feature>
<evidence type="ECO:0000313" key="4">
    <source>
        <dbReference type="Proteomes" id="UP001371218"/>
    </source>
</evidence>
<evidence type="ECO:0000256" key="1">
    <source>
        <dbReference type="ARBA" id="ARBA00010690"/>
    </source>
</evidence>
<dbReference type="Proteomes" id="UP001371218">
    <property type="component" value="Unassembled WGS sequence"/>
</dbReference>
<dbReference type="RefSeq" id="WP_341424324.1">
    <property type="nucleotide sequence ID" value="NZ_JBBUTG010000002.1"/>
</dbReference>
<organism evidence="3 4">
    <name type="scientific">Ideonella lacteola</name>
    <dbReference type="NCBI Taxonomy" id="2984193"/>
    <lineage>
        <taxon>Bacteria</taxon>
        <taxon>Pseudomonadati</taxon>
        <taxon>Pseudomonadota</taxon>
        <taxon>Betaproteobacteria</taxon>
        <taxon>Burkholderiales</taxon>
        <taxon>Sphaerotilaceae</taxon>
        <taxon>Ideonella</taxon>
    </lineage>
</organism>
<dbReference type="PRINTS" id="PR00950">
    <property type="entry name" value="TYPE3IMSPROT"/>
</dbReference>
<comment type="caution">
    <text evidence="3">The sequence shown here is derived from an EMBL/GenBank/DDBJ whole genome shotgun (WGS) entry which is preliminary data.</text>
</comment>
<protein>
    <submittedName>
        <fullName evidence="3">EscU/YscU/HrcU family type III secretion system export apparatus switch protein</fullName>
    </submittedName>
</protein>
<accession>A0ABU9BJ17</accession>
<feature type="transmembrane region" description="Helical" evidence="2">
    <location>
        <begin position="182"/>
        <end position="204"/>
    </location>
</feature>